<dbReference type="InterPro" id="IPR012910">
    <property type="entry name" value="Plug_dom"/>
</dbReference>
<evidence type="ECO:0000256" key="6">
    <source>
        <dbReference type="ARBA" id="ARBA00023136"/>
    </source>
</evidence>
<evidence type="ECO:0000313" key="13">
    <source>
        <dbReference type="Proteomes" id="UP000546007"/>
    </source>
</evidence>
<evidence type="ECO:0000256" key="4">
    <source>
        <dbReference type="ARBA" id="ARBA00022692"/>
    </source>
</evidence>
<keyword evidence="6 8" id="KW-0472">Membrane</keyword>
<evidence type="ECO:0000256" key="3">
    <source>
        <dbReference type="ARBA" id="ARBA00022452"/>
    </source>
</evidence>
<evidence type="ECO:0000256" key="9">
    <source>
        <dbReference type="RuleBase" id="RU003357"/>
    </source>
</evidence>
<dbReference type="InterPro" id="IPR023997">
    <property type="entry name" value="TonB-dep_OMP_SusC/RagA_CS"/>
</dbReference>
<dbReference type="InterPro" id="IPR008969">
    <property type="entry name" value="CarboxyPept-like_regulatory"/>
</dbReference>
<dbReference type="Pfam" id="PF07715">
    <property type="entry name" value="Plug"/>
    <property type="match status" value="1"/>
</dbReference>
<keyword evidence="13" id="KW-1185">Reference proteome</keyword>
<dbReference type="Gene3D" id="2.40.170.20">
    <property type="entry name" value="TonB-dependent receptor, beta-barrel domain"/>
    <property type="match status" value="1"/>
</dbReference>
<dbReference type="RefSeq" id="WP_124317151.1">
    <property type="nucleotide sequence ID" value="NZ_BMOZ01000003.1"/>
</dbReference>
<comment type="caution">
    <text evidence="12">The sequence shown here is derived from an EMBL/GenBank/DDBJ whole genome shotgun (WGS) entry which is preliminary data.</text>
</comment>
<dbReference type="SUPFAM" id="SSF49464">
    <property type="entry name" value="Carboxypeptidase regulatory domain-like"/>
    <property type="match status" value="1"/>
</dbReference>
<dbReference type="InterPro" id="IPR037066">
    <property type="entry name" value="Plug_dom_sf"/>
</dbReference>
<dbReference type="InterPro" id="IPR023996">
    <property type="entry name" value="TonB-dep_OMP_SusC/RagA"/>
</dbReference>
<evidence type="ECO:0000313" key="12">
    <source>
        <dbReference type="EMBL" id="MBB4025825.1"/>
    </source>
</evidence>
<comment type="similarity">
    <text evidence="8 9">Belongs to the TonB-dependent receptor family.</text>
</comment>
<dbReference type="EMBL" id="JACIES010000003">
    <property type="protein sequence ID" value="MBB4025825.1"/>
    <property type="molecule type" value="Genomic_DNA"/>
</dbReference>
<evidence type="ECO:0000256" key="2">
    <source>
        <dbReference type="ARBA" id="ARBA00022448"/>
    </source>
</evidence>
<dbReference type="Gene3D" id="2.170.130.10">
    <property type="entry name" value="TonB-dependent receptor, plug domain"/>
    <property type="match status" value="1"/>
</dbReference>
<keyword evidence="4 8" id="KW-0812">Transmembrane</keyword>
<dbReference type="Gene3D" id="3.55.50.30">
    <property type="match status" value="1"/>
</dbReference>
<organism evidence="12 13">
    <name type="scientific">Butyricimonas faecihominis</name>
    <dbReference type="NCBI Taxonomy" id="1472416"/>
    <lineage>
        <taxon>Bacteria</taxon>
        <taxon>Pseudomonadati</taxon>
        <taxon>Bacteroidota</taxon>
        <taxon>Bacteroidia</taxon>
        <taxon>Bacteroidales</taxon>
        <taxon>Odoribacteraceae</taxon>
        <taxon>Butyricimonas</taxon>
    </lineage>
</organism>
<feature type="domain" description="TonB-dependent receptor-like beta-barrel" evidence="10">
    <location>
        <begin position="591"/>
        <end position="942"/>
    </location>
</feature>
<comment type="subcellular location">
    <subcellularLocation>
        <location evidence="1 8">Cell outer membrane</location>
        <topology evidence="1 8">Multi-pass membrane protein</topology>
    </subcellularLocation>
</comment>
<evidence type="ECO:0000256" key="8">
    <source>
        <dbReference type="PROSITE-ProRule" id="PRU01360"/>
    </source>
</evidence>
<dbReference type="Gene3D" id="2.60.40.1120">
    <property type="entry name" value="Carboxypeptidase-like, regulatory domain"/>
    <property type="match status" value="1"/>
</dbReference>
<evidence type="ECO:0000259" key="10">
    <source>
        <dbReference type="Pfam" id="PF00593"/>
    </source>
</evidence>
<dbReference type="AlphaFoldDB" id="A0A7W6HVM2"/>
<dbReference type="SUPFAM" id="SSF56935">
    <property type="entry name" value="Porins"/>
    <property type="match status" value="1"/>
</dbReference>
<keyword evidence="5 9" id="KW-0798">TonB box</keyword>
<dbReference type="Pfam" id="PF13715">
    <property type="entry name" value="CarbopepD_reg_2"/>
    <property type="match status" value="1"/>
</dbReference>
<dbReference type="Proteomes" id="UP000546007">
    <property type="component" value="Unassembled WGS sequence"/>
</dbReference>
<evidence type="ECO:0000256" key="7">
    <source>
        <dbReference type="ARBA" id="ARBA00023237"/>
    </source>
</evidence>
<evidence type="ECO:0000259" key="11">
    <source>
        <dbReference type="Pfam" id="PF07715"/>
    </source>
</evidence>
<evidence type="ECO:0000256" key="5">
    <source>
        <dbReference type="ARBA" id="ARBA00023077"/>
    </source>
</evidence>
<dbReference type="InterPro" id="IPR039426">
    <property type="entry name" value="TonB-dep_rcpt-like"/>
</dbReference>
<name>A0A7W6HVM2_9BACT</name>
<dbReference type="GO" id="GO:0009279">
    <property type="term" value="C:cell outer membrane"/>
    <property type="evidence" value="ECO:0007669"/>
    <property type="project" value="UniProtKB-SubCell"/>
</dbReference>
<dbReference type="NCBIfam" id="TIGR04057">
    <property type="entry name" value="SusC_RagA_signa"/>
    <property type="match status" value="1"/>
</dbReference>
<protein>
    <submittedName>
        <fullName evidence="12">TonB-linked SusC/RagA family outer membrane protein</fullName>
    </submittedName>
</protein>
<accession>A0A7W6HVM2</accession>
<dbReference type="PROSITE" id="PS52016">
    <property type="entry name" value="TONB_DEPENDENT_REC_3"/>
    <property type="match status" value="1"/>
</dbReference>
<dbReference type="OrthoDB" id="1095420at2"/>
<dbReference type="InterPro" id="IPR000531">
    <property type="entry name" value="Beta-barrel_TonB"/>
</dbReference>
<keyword evidence="7 8" id="KW-0998">Cell outer membrane</keyword>
<proteinExistence type="inferred from homology"/>
<keyword evidence="3 8" id="KW-1134">Transmembrane beta strand</keyword>
<dbReference type="Pfam" id="PF00593">
    <property type="entry name" value="TonB_dep_Rec_b-barrel"/>
    <property type="match status" value="1"/>
</dbReference>
<feature type="domain" description="TonB-dependent receptor plug" evidence="11">
    <location>
        <begin position="227"/>
        <end position="350"/>
    </location>
</feature>
<keyword evidence="2 8" id="KW-0813">Transport</keyword>
<sequence length="1186" mass="133780">MKKNRIGTRSDGWIFVRKCVLMMKFVFIFTMCCLFQIQAAVYSQQTKVSVEFRNVSLEKVFQELERQSNCSFLYNHRVVEARGRVSIQVVDKELSQVLDELLTKLGLGFTFDDNLVIIKERTSMWGKDSVQKGLRIVGRVVDEKKQAMPGVTVKLTGTTLGTATDSKGIFSMMLPLAKGALEFSFVGYKTQSLTFSATTRDTIRIVMQEDIQALDEAVVVAYGTTTRREATGAISVIKADELRGIPSGSIASLLQGRVAGMDVTNITGAPGGGGTIITIRGYNSLDVEQKSRQFSNPLWVVDGVPLNSFTSPITGTNLLAEINPDMIESVQVLKDASAASIYGSRAANGVIIVTTKKGRANQKATFSVNVSQTWSVLPKLPTLMVGRAERWWRIKALRNMPKAYLDWENRQYKYPSSISEMEKNRLSFLDWFYPKSDSQPADGIILQDSLNAFYNHATNFFPMYFETGKVTNANIQAYGGSDRINYGIGLGYYNEAGVLKGTGFNRVDLTTNLNVIPTNRLNVDLRFYLSLTNRKRSSENQMEGFQTSTNVDVIPGDPFELTTLLPGKGSVVWDEVLKSLQGIKEKNRSVRGRANIKIGYDVLEGLNVSTSLAADYSIHRRHYFSPSYLDTDGYSISIGETGINVMALSETMLTYTKTLKEDHTFNVLAGFSYQYDQEEYNGGSGRNSPSDKIQYVPSGFPTLAEKEIYDYKEVIPLQAYESDMKEKSLLSWFARLEYDYQKKYFISASFRRDGSSTFGAKNRWGTFPSIAGGWNFSEESFIKDNLEWLSFGKIRASWGRSGMHFEECYLALGSLYSGQPFMGESTLSWGNGLYNEELSWEKTDQYDFGLDMDMFNYRLGLTLDYYYRYSSDKLWQIELPGDYNGFAYQWRNAAAVSNEGIELLIRYEIFRNDNLYWKISVNGAKNWNRFEKSYTGEDIPRIGIIGKALNGIYTLATDGFVNKQDELPVTYNNAGISSYLNNGDKSTFYKPGDYKFIDVNGDGIISEEDRIYQGSALPVVTGGIVNEVRWKNFDLNMSVTFQIGRHIVNAQANASLKTSYPNEILHPFLLNMNKQHFWQQPGDTGARYTQWQTDQGVGNYNTTDRDVEKVNWLKLKTLSIGYTLPASLMKSCKLEQVRFFVSGENLLSWHNYSGLDPEIVDVRTGFDDGKNYPLARKFTLGLTVKF</sequence>
<evidence type="ECO:0000256" key="1">
    <source>
        <dbReference type="ARBA" id="ARBA00004571"/>
    </source>
</evidence>
<dbReference type="NCBIfam" id="TIGR04056">
    <property type="entry name" value="OMP_RagA_SusC"/>
    <property type="match status" value="1"/>
</dbReference>
<reference evidence="12 13" key="1">
    <citation type="submission" date="2020-08" db="EMBL/GenBank/DDBJ databases">
        <title>Genomic Encyclopedia of Type Strains, Phase IV (KMG-IV): sequencing the most valuable type-strain genomes for metagenomic binning, comparative biology and taxonomic classification.</title>
        <authorList>
            <person name="Goeker M."/>
        </authorList>
    </citation>
    <scope>NUCLEOTIDE SEQUENCE [LARGE SCALE GENOMIC DNA]</scope>
    <source>
        <strain evidence="12 13">DSM 105721</strain>
    </source>
</reference>
<dbReference type="InterPro" id="IPR036942">
    <property type="entry name" value="Beta-barrel_TonB_sf"/>
</dbReference>
<gene>
    <name evidence="12" type="ORF">GGR14_001609</name>
</gene>